<dbReference type="GeneID" id="40088594"/>
<reference evidence="1 2" key="1">
    <citation type="submission" date="2017-06" db="EMBL/GenBank/DDBJ databases">
        <authorList>
            <person name="Kim H.J."/>
            <person name="Triplett B.A."/>
        </authorList>
    </citation>
    <scope>NUCLEOTIDE SEQUENCE [LARGE SCALE GENOMIC DNA]</scope>
</reference>
<accession>A0A2L0V0Q4</accession>
<evidence type="ECO:0000313" key="1">
    <source>
        <dbReference type="EMBL" id="AUZ95350.1"/>
    </source>
</evidence>
<dbReference type="RefSeq" id="YP_009612256.1">
    <property type="nucleotide sequence ID" value="NC_042013.1"/>
</dbReference>
<dbReference type="KEGG" id="vg:40088594"/>
<keyword evidence="2" id="KW-1185">Reference proteome</keyword>
<protein>
    <submittedName>
        <fullName evidence="1">Uncharacterized protein</fullName>
    </submittedName>
</protein>
<name>A0A2L0V0Q4_9CAUD</name>
<evidence type="ECO:0000313" key="2">
    <source>
        <dbReference type="Proteomes" id="UP000223025"/>
    </source>
</evidence>
<sequence length="139" mass="16001">MNFDFVNGEWVLSLKSGKYTANQLMDRVEKWFNDEGLVSGDYPRTKLFWNNYEMLVESSSKVNYGKDKAGKMVETPDWYKSALVLFFMYVQSSVYCLTEQKAKETLNPSNAKDAKEIDKLVNKAMGDLANVLFGKPQWP</sequence>
<dbReference type="EMBL" id="MF403008">
    <property type="protein sequence ID" value="AUZ95350.1"/>
    <property type="molecule type" value="Genomic_DNA"/>
</dbReference>
<organism evidence="1 2">
    <name type="scientific">Agrobacterium phage Atu_ph07</name>
    <dbReference type="NCBI Taxonomy" id="2024264"/>
    <lineage>
        <taxon>Viruses</taxon>
        <taxon>Duplodnaviria</taxon>
        <taxon>Heunggongvirae</taxon>
        <taxon>Uroviricota</taxon>
        <taxon>Caudoviricetes</taxon>
        <taxon>Polybotosvirus</taxon>
        <taxon>Polybotosvirus Atuph07</taxon>
    </lineage>
</organism>
<proteinExistence type="predicted"/>
<dbReference type="Proteomes" id="UP000223025">
    <property type="component" value="Segment"/>
</dbReference>